<evidence type="ECO:0000313" key="4">
    <source>
        <dbReference type="Proteomes" id="UP000009891"/>
    </source>
</evidence>
<dbReference type="PANTHER" id="PTHR46797:SF1">
    <property type="entry name" value="METHYLPHOSPHONATE SYNTHASE"/>
    <property type="match status" value="1"/>
</dbReference>
<dbReference type="GO" id="GO:0003677">
    <property type="term" value="F:DNA binding"/>
    <property type="evidence" value="ECO:0007669"/>
    <property type="project" value="UniProtKB-KW"/>
</dbReference>
<dbReference type="InterPro" id="IPR010982">
    <property type="entry name" value="Lambda_DNA-bd_dom_sf"/>
</dbReference>
<dbReference type="RefSeq" id="WP_006556712.1">
    <property type="nucleotide sequence ID" value="NZ_JH992938.1"/>
</dbReference>
<dbReference type="CDD" id="cd00093">
    <property type="entry name" value="HTH_XRE"/>
    <property type="match status" value="1"/>
</dbReference>
<evidence type="ECO:0000256" key="1">
    <source>
        <dbReference type="ARBA" id="ARBA00023125"/>
    </source>
</evidence>
<feature type="domain" description="HTH cro/C1-type" evidence="2">
    <location>
        <begin position="16"/>
        <end position="72"/>
    </location>
</feature>
<proteinExistence type="predicted"/>
<dbReference type="InterPro" id="IPR001387">
    <property type="entry name" value="Cro/C1-type_HTH"/>
</dbReference>
<keyword evidence="4" id="KW-1185">Reference proteome</keyword>
<dbReference type="OrthoDB" id="1629646at2"/>
<dbReference type="Pfam" id="PF01381">
    <property type="entry name" value="HTH_3"/>
    <property type="match status" value="1"/>
</dbReference>
<dbReference type="HOGENOM" id="CLU_066192_29_2_9"/>
<dbReference type="Gene3D" id="1.10.260.40">
    <property type="entry name" value="lambda repressor-like DNA-binding domains"/>
    <property type="match status" value="1"/>
</dbReference>
<dbReference type="GO" id="GO:0005829">
    <property type="term" value="C:cytosol"/>
    <property type="evidence" value="ECO:0007669"/>
    <property type="project" value="TreeGrafter"/>
</dbReference>
<name>K9CZ77_9FIRM</name>
<protein>
    <recommendedName>
        <fullName evidence="2">HTH cro/C1-type domain-containing protein</fullName>
    </recommendedName>
</protein>
<gene>
    <name evidence="3" type="ORF">HMPREF9282_01827</name>
</gene>
<dbReference type="PANTHER" id="PTHR46797">
    <property type="entry name" value="HTH-TYPE TRANSCRIPTIONAL REGULATOR"/>
    <property type="match status" value="1"/>
</dbReference>
<dbReference type="PROSITE" id="PS50943">
    <property type="entry name" value="HTH_CROC1"/>
    <property type="match status" value="1"/>
</dbReference>
<dbReference type="AlphaFoldDB" id="K9CZ77"/>
<keyword evidence="1" id="KW-0238">DNA-binding</keyword>
<dbReference type="SMART" id="SM00530">
    <property type="entry name" value="HTH_XRE"/>
    <property type="match status" value="1"/>
</dbReference>
<dbReference type="Proteomes" id="UP000009891">
    <property type="component" value="Unassembled WGS sequence"/>
</dbReference>
<organism evidence="3 4">
    <name type="scientific">Veillonella seminalis ACS-216-V-Col6b</name>
    <dbReference type="NCBI Taxonomy" id="883156"/>
    <lineage>
        <taxon>Bacteria</taxon>
        <taxon>Bacillati</taxon>
        <taxon>Bacillota</taxon>
        <taxon>Negativicutes</taxon>
        <taxon>Veillonellales</taxon>
        <taxon>Veillonellaceae</taxon>
        <taxon>Veillonella</taxon>
    </lineage>
</organism>
<comment type="caution">
    <text evidence="3">The sequence shown here is derived from an EMBL/GenBank/DDBJ whole genome shotgun (WGS) entry which is preliminary data.</text>
</comment>
<evidence type="ECO:0000313" key="3">
    <source>
        <dbReference type="EMBL" id="EKU77609.1"/>
    </source>
</evidence>
<dbReference type="EMBL" id="AHAF01000020">
    <property type="protein sequence ID" value="EKU77609.1"/>
    <property type="molecule type" value="Genomic_DNA"/>
</dbReference>
<accession>K9CZ77</accession>
<sequence length="101" mass="11839">MSYTLKQLLKLIGAKVAFYRTLRGLKQQELADRVNMSRSTINKVERGSYNDNLSIDMLITLANGLNINVRMLLEISDDEEQLLREMDLWEEQFDKFRKSPI</sequence>
<dbReference type="InterPro" id="IPR050807">
    <property type="entry name" value="TransReg_Diox_bact_type"/>
</dbReference>
<dbReference type="STRING" id="883156.HMPREF9282_01827"/>
<evidence type="ECO:0000259" key="2">
    <source>
        <dbReference type="PROSITE" id="PS50943"/>
    </source>
</evidence>
<reference evidence="3 4" key="1">
    <citation type="submission" date="2012-09" db="EMBL/GenBank/DDBJ databases">
        <title>The Genome Sequence of Veillonella ratti ACS-216-V-COL6B.</title>
        <authorList>
            <consortium name="The Broad Institute Genome Sequencing Platform"/>
            <person name="Earl A."/>
            <person name="Ward D."/>
            <person name="Feldgarden M."/>
            <person name="Gevers D."/>
            <person name="Saerens B."/>
            <person name="Vaneechoutte M."/>
            <person name="Walker B."/>
            <person name="Young S.K."/>
            <person name="Zeng Q."/>
            <person name="Gargeya S."/>
            <person name="Fitzgerald M."/>
            <person name="Haas B."/>
            <person name="Abouelleil A."/>
            <person name="Alvarado L."/>
            <person name="Arachchi H.M."/>
            <person name="Berlin A."/>
            <person name="Chapman S.B."/>
            <person name="Goldberg J."/>
            <person name="Griggs A."/>
            <person name="Gujja S."/>
            <person name="Hansen M."/>
            <person name="Howarth C."/>
            <person name="Imamovic A."/>
            <person name="Larimer J."/>
            <person name="McCowen C."/>
            <person name="Montmayeur A."/>
            <person name="Murphy C."/>
            <person name="Neiman D."/>
            <person name="Pearson M."/>
            <person name="Priest M."/>
            <person name="Roberts A."/>
            <person name="Saif S."/>
            <person name="Shea T."/>
            <person name="Sisk P."/>
            <person name="Sykes S."/>
            <person name="Wortman J."/>
            <person name="Nusbaum C."/>
            <person name="Birren B."/>
        </authorList>
    </citation>
    <scope>NUCLEOTIDE SEQUENCE [LARGE SCALE GENOMIC DNA]</scope>
    <source>
        <strain evidence="3 4">ACS-216-V-Col6b</strain>
    </source>
</reference>
<dbReference type="SUPFAM" id="SSF47413">
    <property type="entry name" value="lambda repressor-like DNA-binding domains"/>
    <property type="match status" value="1"/>
</dbReference>
<dbReference type="PATRIC" id="fig|883156.3.peg.1783"/>
<dbReference type="eggNOG" id="COG1476">
    <property type="taxonomic scope" value="Bacteria"/>
</dbReference>
<dbReference type="GO" id="GO:0003700">
    <property type="term" value="F:DNA-binding transcription factor activity"/>
    <property type="evidence" value="ECO:0007669"/>
    <property type="project" value="TreeGrafter"/>
</dbReference>